<feature type="compositionally biased region" description="Polar residues" evidence="1">
    <location>
        <begin position="400"/>
        <end position="409"/>
    </location>
</feature>
<evidence type="ECO:0000313" key="3">
    <source>
        <dbReference type="EMBL" id="KAJ6633256.1"/>
    </source>
</evidence>
<feature type="region of interest" description="Disordered" evidence="1">
    <location>
        <begin position="449"/>
        <end position="508"/>
    </location>
</feature>
<feature type="region of interest" description="Disordered" evidence="1">
    <location>
        <begin position="392"/>
        <end position="436"/>
    </location>
</feature>
<dbReference type="Proteomes" id="UP001151699">
    <property type="component" value="Unassembled WGS sequence"/>
</dbReference>
<feature type="signal peptide" evidence="2">
    <location>
        <begin position="1"/>
        <end position="25"/>
    </location>
</feature>
<name>A0A9Q0MKK8_9DIPT</name>
<comment type="caution">
    <text evidence="3">The sequence shown here is derived from an EMBL/GenBank/DDBJ whole genome shotgun (WGS) entry which is preliminary data.</text>
</comment>
<dbReference type="AlphaFoldDB" id="A0A9Q0MKK8"/>
<feature type="compositionally biased region" description="Basic residues" evidence="1">
    <location>
        <begin position="475"/>
        <end position="485"/>
    </location>
</feature>
<evidence type="ECO:0000256" key="2">
    <source>
        <dbReference type="SAM" id="SignalP"/>
    </source>
</evidence>
<feature type="compositionally biased region" description="Polar residues" evidence="1">
    <location>
        <begin position="458"/>
        <end position="468"/>
    </location>
</feature>
<accession>A0A9Q0MKK8</accession>
<reference evidence="3" key="1">
    <citation type="submission" date="2022-07" db="EMBL/GenBank/DDBJ databases">
        <authorList>
            <person name="Trinca V."/>
            <person name="Uliana J.V.C."/>
            <person name="Torres T.T."/>
            <person name="Ward R.J."/>
            <person name="Monesi N."/>
        </authorList>
    </citation>
    <scope>NUCLEOTIDE SEQUENCE</scope>
    <source>
        <strain evidence="3">HSMRA1968</strain>
        <tissue evidence="3">Whole embryos</tissue>
    </source>
</reference>
<sequence length="538" mass="62965">MSEMFNEFKWILIVACLCLLVPTDASKISDKKSPQKKASYLKPTKHPKSVLEQFKELPPGDFAFLKEVDKQFKNFGSNLKIKVVKENSTNSKNHKRTINGDVGYGYQSNQQTQGYYFSKPKYEIYPYSQEDIPPLTPQQQQILQQKYGPPNYQPHEVLSSYKNQHYLPQPLHTSVEITPSHGFEIKETNERYGTYSQQNYQPISYQTEPQTGPVIVLRIPGPQKYAIHLQMLLQQYLEVRAAEYIRFLQEQELQQQHSQAHNYQQYSDEASLHGDQTHQNHYHQTYEPSPHYQIQVQPAQVVYQKHEESAVDSDQPIHYSHDTTNAEHFVEQSDDENIYNYHSSYSQQTDANEHYHPVEYLGVNEKQHYVYPKIPSTTESSLQITENFPRGTHTHAYFSKPTTSPSTYLRSHHQSYDDNAPHQQQKQSYQPTQLNYHSDSDEVDYYYENQSDKDYGSPSEQITQTTPIPYNYHAHPPRPHQHLHDHRGNSKNTNEEHAPVKAAKRQTATFTQEQYVKLNKLISRMKKKVNQVQKNKDE</sequence>
<dbReference type="OrthoDB" id="6611181at2759"/>
<feature type="chain" id="PRO_5040135556" evidence="2">
    <location>
        <begin position="26"/>
        <end position="538"/>
    </location>
</feature>
<keyword evidence="2" id="KW-0732">Signal</keyword>
<evidence type="ECO:0000313" key="4">
    <source>
        <dbReference type="Proteomes" id="UP001151699"/>
    </source>
</evidence>
<feature type="compositionally biased region" description="Polar residues" evidence="1">
    <location>
        <begin position="421"/>
        <end position="436"/>
    </location>
</feature>
<keyword evidence="4" id="KW-1185">Reference proteome</keyword>
<dbReference type="EMBL" id="WJQU01002130">
    <property type="protein sequence ID" value="KAJ6633256.1"/>
    <property type="molecule type" value="Genomic_DNA"/>
</dbReference>
<gene>
    <name evidence="3" type="ORF">Bhyg_15612</name>
</gene>
<proteinExistence type="predicted"/>
<evidence type="ECO:0000256" key="1">
    <source>
        <dbReference type="SAM" id="MobiDB-lite"/>
    </source>
</evidence>
<organism evidence="3 4">
    <name type="scientific">Pseudolycoriella hygida</name>
    <dbReference type="NCBI Taxonomy" id="35572"/>
    <lineage>
        <taxon>Eukaryota</taxon>
        <taxon>Metazoa</taxon>
        <taxon>Ecdysozoa</taxon>
        <taxon>Arthropoda</taxon>
        <taxon>Hexapoda</taxon>
        <taxon>Insecta</taxon>
        <taxon>Pterygota</taxon>
        <taxon>Neoptera</taxon>
        <taxon>Endopterygota</taxon>
        <taxon>Diptera</taxon>
        <taxon>Nematocera</taxon>
        <taxon>Sciaroidea</taxon>
        <taxon>Sciaridae</taxon>
        <taxon>Pseudolycoriella</taxon>
    </lineage>
</organism>
<protein>
    <submittedName>
        <fullName evidence="3">Uncharacterized protein</fullName>
    </submittedName>
</protein>